<comment type="caution">
    <text evidence="14">The sequence shown here is derived from an EMBL/GenBank/DDBJ whole genome shotgun (WGS) entry which is preliminary data.</text>
</comment>
<feature type="domain" description="ABC transmembrane type-1" evidence="13">
    <location>
        <begin position="126"/>
        <end position="386"/>
    </location>
</feature>
<dbReference type="FunFam" id="1.20.1560.10:FF:000013">
    <property type="entry name" value="ABC transporter C family member 2"/>
    <property type="match status" value="1"/>
</dbReference>
<name>K0RXJ4_THAOC</name>
<dbReference type="GO" id="GO:0005524">
    <property type="term" value="F:ATP binding"/>
    <property type="evidence" value="ECO:0007669"/>
    <property type="project" value="UniProtKB-KW"/>
</dbReference>
<dbReference type="PANTHER" id="PTHR24223:SF415">
    <property type="entry name" value="FI20190P1"/>
    <property type="match status" value="1"/>
</dbReference>
<keyword evidence="10" id="KW-0325">Glycoprotein</keyword>
<dbReference type="InterPro" id="IPR003439">
    <property type="entry name" value="ABC_transporter-like_ATP-bd"/>
</dbReference>
<evidence type="ECO:0000313" key="14">
    <source>
        <dbReference type="EMBL" id="EJK53571.1"/>
    </source>
</evidence>
<evidence type="ECO:0000256" key="11">
    <source>
        <dbReference type="SAM" id="MobiDB-lite"/>
    </source>
</evidence>
<evidence type="ECO:0000256" key="6">
    <source>
        <dbReference type="ARBA" id="ARBA00022741"/>
    </source>
</evidence>
<evidence type="ECO:0000256" key="8">
    <source>
        <dbReference type="ARBA" id="ARBA00022989"/>
    </source>
</evidence>
<keyword evidence="5" id="KW-0677">Repeat</keyword>
<keyword evidence="3" id="KW-1003">Cell membrane</keyword>
<dbReference type="eggNOG" id="KOG0054">
    <property type="taxonomic scope" value="Eukaryota"/>
</dbReference>
<dbReference type="InterPro" id="IPR044726">
    <property type="entry name" value="ABCC_6TM_D2"/>
</dbReference>
<feature type="transmembrane region" description="Helical" evidence="12">
    <location>
        <begin position="238"/>
        <end position="258"/>
    </location>
</feature>
<keyword evidence="7" id="KW-0067">ATP-binding</keyword>
<dbReference type="OMA" id="GSLHHAM"/>
<protein>
    <recommendedName>
        <fullName evidence="13">ABC transmembrane type-1 domain-containing protein</fullName>
    </recommendedName>
</protein>
<keyword evidence="9 12" id="KW-0472">Membrane</keyword>
<evidence type="ECO:0000256" key="9">
    <source>
        <dbReference type="ARBA" id="ARBA00023136"/>
    </source>
</evidence>
<evidence type="ECO:0000256" key="10">
    <source>
        <dbReference type="ARBA" id="ARBA00023180"/>
    </source>
</evidence>
<dbReference type="SUPFAM" id="SSF90123">
    <property type="entry name" value="ABC transporter transmembrane region"/>
    <property type="match status" value="1"/>
</dbReference>
<dbReference type="GO" id="GO:0140359">
    <property type="term" value="F:ABC-type transporter activity"/>
    <property type="evidence" value="ECO:0007669"/>
    <property type="project" value="InterPro"/>
</dbReference>
<keyword evidence="8 12" id="KW-1133">Transmembrane helix</keyword>
<gene>
    <name evidence="14" type="ORF">THAOC_26968</name>
</gene>
<keyword evidence="15" id="KW-1185">Reference proteome</keyword>
<evidence type="ECO:0000256" key="1">
    <source>
        <dbReference type="ARBA" id="ARBA00004651"/>
    </source>
</evidence>
<dbReference type="Pfam" id="PF00005">
    <property type="entry name" value="ABC_tran"/>
    <property type="match status" value="1"/>
</dbReference>
<feature type="transmembrane region" description="Helical" evidence="12">
    <location>
        <begin position="164"/>
        <end position="187"/>
    </location>
</feature>
<dbReference type="Gene3D" id="1.20.1560.10">
    <property type="entry name" value="ABC transporter type 1, transmembrane domain"/>
    <property type="match status" value="1"/>
</dbReference>
<proteinExistence type="predicted"/>
<dbReference type="GO" id="GO:0005886">
    <property type="term" value="C:plasma membrane"/>
    <property type="evidence" value="ECO:0007669"/>
    <property type="project" value="UniProtKB-SubCell"/>
</dbReference>
<keyword evidence="2" id="KW-0813">Transport</keyword>
<dbReference type="Proteomes" id="UP000266841">
    <property type="component" value="Unassembled WGS sequence"/>
</dbReference>
<evidence type="ECO:0000259" key="13">
    <source>
        <dbReference type="PROSITE" id="PS50929"/>
    </source>
</evidence>
<keyword evidence="4 12" id="KW-0812">Transmembrane</keyword>
<dbReference type="CDD" id="cd18580">
    <property type="entry name" value="ABC_6TM_ABCC_D2"/>
    <property type="match status" value="1"/>
</dbReference>
<evidence type="ECO:0000256" key="12">
    <source>
        <dbReference type="SAM" id="Phobius"/>
    </source>
</evidence>
<accession>K0RXJ4</accession>
<evidence type="ECO:0000256" key="7">
    <source>
        <dbReference type="ARBA" id="ARBA00022840"/>
    </source>
</evidence>
<dbReference type="GO" id="GO:0016887">
    <property type="term" value="F:ATP hydrolysis activity"/>
    <property type="evidence" value="ECO:0007669"/>
    <property type="project" value="InterPro"/>
</dbReference>
<dbReference type="AlphaFoldDB" id="K0RXJ4"/>
<feature type="transmembrane region" description="Helical" evidence="12">
    <location>
        <begin position="120"/>
        <end position="144"/>
    </location>
</feature>
<keyword evidence="6" id="KW-0547">Nucleotide-binding</keyword>
<dbReference type="Gene3D" id="3.40.50.300">
    <property type="entry name" value="P-loop containing nucleotide triphosphate hydrolases"/>
    <property type="match status" value="2"/>
</dbReference>
<feature type="compositionally biased region" description="Basic and acidic residues" evidence="11">
    <location>
        <begin position="54"/>
        <end position="64"/>
    </location>
</feature>
<dbReference type="InterPro" id="IPR050173">
    <property type="entry name" value="ABC_transporter_C-like"/>
</dbReference>
<dbReference type="InterPro" id="IPR027417">
    <property type="entry name" value="P-loop_NTPase"/>
</dbReference>
<evidence type="ECO:0000256" key="3">
    <source>
        <dbReference type="ARBA" id="ARBA00022475"/>
    </source>
</evidence>
<sequence>MPTGATRILVTHHVHFLPRCDAVIILDDGTVTHCGSYEDLVARGVDFAGAVDIEKNEGDNKGGEEDCSGVDDSHDKKGDGDLPDAKKLKTAGEKLVKDEEKLEGSVEGSNYFHYAKAGGWIFFVSIFVIQGLGRASEIMANFWLSFWANDSIKNPGASETVWYLNIYAALGLGGVICLTLRAVAMAIHRLRASRKLHDELTKSILRAPVSFFDVTPIGRVLNRFAADMDKIDLELTQSLGQAVSTMFSVLGAVGAIVAATKGTLLVALVPIGYANYVIQKWFRKSSTELQRAASVAASPIFTDFSQMLSGTATIRAFGKQSRFFGSCQASFDKFNALFSTIQHANFWLGLRLDVMGGSVGAIVGGIALATQSSGFIPAGWLGLALLSQTWCPYDRAGTIAYLDFFHTQSPTRHISTRFQVEAEMNSVERVLYYSNNIDSEAALTTELDPKSDAWPSRGEIQIRGASMRYRDGPLVLKDISVSIKGGEKVGVVGRTGSGKSSLMAALFRITEIESNGGKISIDGVDISTIGLAVLRLNLSIIPQDPVMFSNTVRYNLDPFGEKSEFDLWEALKKVQLAEAIAVLPDGLDEQVSEGGENFSQGQRQLMCIARSLLRKPKILVRLNAQISIPA</sequence>
<dbReference type="InterPro" id="IPR036640">
    <property type="entry name" value="ABC1_TM_sf"/>
</dbReference>
<evidence type="ECO:0000313" key="15">
    <source>
        <dbReference type="Proteomes" id="UP000266841"/>
    </source>
</evidence>
<evidence type="ECO:0000256" key="4">
    <source>
        <dbReference type="ARBA" id="ARBA00022692"/>
    </source>
</evidence>
<evidence type="ECO:0000256" key="5">
    <source>
        <dbReference type="ARBA" id="ARBA00022737"/>
    </source>
</evidence>
<dbReference type="InterPro" id="IPR011527">
    <property type="entry name" value="ABC1_TM_dom"/>
</dbReference>
<feature type="compositionally biased region" description="Basic and acidic residues" evidence="11">
    <location>
        <begin position="71"/>
        <end position="85"/>
    </location>
</feature>
<dbReference type="Pfam" id="PF00664">
    <property type="entry name" value="ABC_membrane"/>
    <property type="match status" value="1"/>
</dbReference>
<dbReference type="EMBL" id="AGNL01037523">
    <property type="protein sequence ID" value="EJK53571.1"/>
    <property type="molecule type" value="Genomic_DNA"/>
</dbReference>
<dbReference type="FunFam" id="3.40.50.300:FF:002145">
    <property type="entry name" value="ABC transporter (MsbA subfamily)"/>
    <property type="match status" value="1"/>
</dbReference>
<organism evidence="14 15">
    <name type="scientific">Thalassiosira oceanica</name>
    <name type="common">Marine diatom</name>
    <dbReference type="NCBI Taxonomy" id="159749"/>
    <lineage>
        <taxon>Eukaryota</taxon>
        <taxon>Sar</taxon>
        <taxon>Stramenopiles</taxon>
        <taxon>Ochrophyta</taxon>
        <taxon>Bacillariophyta</taxon>
        <taxon>Coscinodiscophyceae</taxon>
        <taxon>Thalassiosirophycidae</taxon>
        <taxon>Thalassiosirales</taxon>
        <taxon>Thalassiosiraceae</taxon>
        <taxon>Thalassiosira</taxon>
    </lineage>
</organism>
<reference evidence="14 15" key="1">
    <citation type="journal article" date="2012" name="Genome Biol.">
        <title>Genome and low-iron response of an oceanic diatom adapted to chronic iron limitation.</title>
        <authorList>
            <person name="Lommer M."/>
            <person name="Specht M."/>
            <person name="Roy A.S."/>
            <person name="Kraemer L."/>
            <person name="Andreson R."/>
            <person name="Gutowska M.A."/>
            <person name="Wolf J."/>
            <person name="Bergner S.V."/>
            <person name="Schilhabel M.B."/>
            <person name="Klostermeier U.C."/>
            <person name="Beiko R.G."/>
            <person name="Rosenstiel P."/>
            <person name="Hippler M."/>
            <person name="Laroche J."/>
        </authorList>
    </citation>
    <scope>NUCLEOTIDE SEQUENCE [LARGE SCALE GENOMIC DNA]</scope>
    <source>
        <strain evidence="14 15">CCMP1005</strain>
    </source>
</reference>
<dbReference type="PANTHER" id="PTHR24223">
    <property type="entry name" value="ATP-BINDING CASSETTE SUB-FAMILY C"/>
    <property type="match status" value="1"/>
</dbReference>
<feature type="region of interest" description="Disordered" evidence="11">
    <location>
        <begin position="54"/>
        <end position="85"/>
    </location>
</feature>
<dbReference type="SUPFAM" id="SSF52540">
    <property type="entry name" value="P-loop containing nucleoside triphosphate hydrolases"/>
    <property type="match status" value="2"/>
</dbReference>
<comment type="subcellular location">
    <subcellularLocation>
        <location evidence="1">Cell membrane</location>
        <topology evidence="1">Multi-pass membrane protein</topology>
    </subcellularLocation>
</comment>
<dbReference type="CDD" id="cd03244">
    <property type="entry name" value="ABCC_MRP_domain2"/>
    <property type="match status" value="1"/>
</dbReference>
<dbReference type="PROSITE" id="PS50929">
    <property type="entry name" value="ABC_TM1F"/>
    <property type="match status" value="1"/>
</dbReference>
<evidence type="ECO:0000256" key="2">
    <source>
        <dbReference type="ARBA" id="ARBA00022448"/>
    </source>
</evidence>
<dbReference type="OrthoDB" id="6500128at2759"/>